<feature type="transmembrane region" description="Helical" evidence="1">
    <location>
        <begin position="533"/>
        <end position="555"/>
    </location>
</feature>
<dbReference type="Pfam" id="PF11412">
    <property type="entry name" value="DsbD_N"/>
    <property type="match status" value="1"/>
</dbReference>
<comment type="caution">
    <text evidence="3">The sequence shown here is derived from an EMBL/GenBank/DDBJ whole genome shotgun (WGS) entry which is preliminary data.</text>
</comment>
<dbReference type="GO" id="GO:0045454">
    <property type="term" value="P:cell redox homeostasis"/>
    <property type="evidence" value="ECO:0007669"/>
    <property type="project" value="TreeGrafter"/>
</dbReference>
<evidence type="ECO:0000256" key="1">
    <source>
        <dbReference type="SAM" id="Phobius"/>
    </source>
</evidence>
<protein>
    <submittedName>
        <fullName evidence="3">Thiol:disulfide interchange protein</fullName>
    </submittedName>
</protein>
<dbReference type="SUPFAM" id="SSF52833">
    <property type="entry name" value="Thioredoxin-like"/>
    <property type="match status" value="1"/>
</dbReference>
<dbReference type="InterPro" id="IPR036249">
    <property type="entry name" value="Thioredoxin-like_sf"/>
</dbReference>
<keyword evidence="4" id="KW-1185">Reference proteome</keyword>
<reference evidence="3" key="1">
    <citation type="journal article" date="2014" name="Int. J. Syst. Evol. Microbiol.">
        <title>Complete genome sequence of Corynebacterium casei LMG S-19264T (=DSM 44701T), isolated from a smear-ripened cheese.</title>
        <authorList>
            <consortium name="US DOE Joint Genome Institute (JGI-PGF)"/>
            <person name="Walter F."/>
            <person name="Albersmeier A."/>
            <person name="Kalinowski J."/>
            <person name="Ruckert C."/>
        </authorList>
    </citation>
    <scope>NUCLEOTIDE SEQUENCE</scope>
    <source>
        <strain evidence="3">KCTC 12870</strain>
    </source>
</reference>
<evidence type="ECO:0000259" key="2">
    <source>
        <dbReference type="Pfam" id="PF11412"/>
    </source>
</evidence>
<proteinExistence type="predicted"/>
<evidence type="ECO:0000313" key="4">
    <source>
        <dbReference type="Proteomes" id="UP000642829"/>
    </source>
</evidence>
<reference evidence="3" key="2">
    <citation type="submission" date="2020-09" db="EMBL/GenBank/DDBJ databases">
        <authorList>
            <person name="Sun Q."/>
            <person name="Kim S."/>
        </authorList>
    </citation>
    <scope>NUCLEOTIDE SEQUENCE</scope>
    <source>
        <strain evidence="3">KCTC 12870</strain>
    </source>
</reference>
<dbReference type="PANTHER" id="PTHR32234">
    <property type="entry name" value="THIOL:DISULFIDE INTERCHANGE PROTEIN DSBD"/>
    <property type="match status" value="1"/>
</dbReference>
<feature type="domain" description="Thiol:disulfide interchange protein DsbD N-terminal" evidence="2">
    <location>
        <begin position="35"/>
        <end position="150"/>
    </location>
</feature>
<sequence>MKTVLRIFVLWLVGLGVLSAEPARSQHVEAELVANVTSIQPGKPFEIALRMKMDPHWHTYWKNPGDAGLVTEIEWQNLPEGLTIGEIHWPTPHSFDQGGIVNYVYEGEVFLIMQATPSANLPAGDNLQLAARADWLECDDKTCVPGGVDLKLELPVENAPPPPSTWAPALQATEQDFWPRELSEDWAAEAKQSATTITLTVRPLSAPPHHNPGEVTFFSANAYVEPSAPQVVTRAPNGTLTIELTKSEYFSGSASALPGVLRAEKGWLASGEGIGMSIDPTFGATASTPLVADSAKGSETAGRSYFGLLALAFLGGLILNLMPCVFPVIGLKVMGFVNQAGESPGKVIAHGLVYTLGVLVSFWAIGLMFEPVHQTFLSTGQAEGGWAAWLTPRFVLFLIILVFVFSLSLSGLFEFGVSAIGLGSSLSAKAGYAGTFSAGLFAVAVGAPCAAPFLAPVLGALVKTSLPARELLLTMLGLGLAAPYLILSFFPGLTRKLPRPGPWMETFKEGMAFLLYATVAALVWVVADQVVPYTLFFVLISIVLAGMGSWVFGRWGAINKTAGTRRIAVVFALILIVGPVLYTFSRISEDERREHQIQLAKETGQKLDFLVWEPWSPETVSTLLAEGRPVYIDFTARWCATCQVNKRVYKSKALIEDFQKNNVATLKADWTDHNLEVTRALAEFGRSAVPFNVLYIPGRSEPVTLPELLTEANVQAALAEIGVE</sequence>
<dbReference type="AlphaFoldDB" id="A0A8J3GE57"/>
<feature type="transmembrane region" description="Helical" evidence="1">
    <location>
        <begin position="567"/>
        <end position="585"/>
    </location>
</feature>
<organism evidence="3 4">
    <name type="scientific">Cerasicoccus arenae</name>
    <dbReference type="NCBI Taxonomy" id="424488"/>
    <lineage>
        <taxon>Bacteria</taxon>
        <taxon>Pseudomonadati</taxon>
        <taxon>Verrucomicrobiota</taxon>
        <taxon>Opitutia</taxon>
        <taxon>Puniceicoccales</taxon>
        <taxon>Cerasicoccaceae</taxon>
        <taxon>Cerasicoccus</taxon>
    </lineage>
</organism>
<dbReference type="CDD" id="cd02953">
    <property type="entry name" value="DsbDgamma"/>
    <property type="match status" value="1"/>
</dbReference>
<dbReference type="InterPro" id="IPR028250">
    <property type="entry name" value="DsbDN"/>
</dbReference>
<feature type="transmembrane region" description="Helical" evidence="1">
    <location>
        <begin position="305"/>
        <end position="326"/>
    </location>
</feature>
<feature type="transmembrane region" description="Helical" evidence="1">
    <location>
        <begin position="347"/>
        <end position="369"/>
    </location>
</feature>
<dbReference type="Proteomes" id="UP000642829">
    <property type="component" value="Unassembled WGS sequence"/>
</dbReference>
<dbReference type="PANTHER" id="PTHR32234:SF3">
    <property type="entry name" value="SUPPRESSION OF COPPER SENSITIVITY PROTEIN"/>
    <property type="match status" value="1"/>
</dbReference>
<dbReference type="InterPro" id="IPR035671">
    <property type="entry name" value="DsbD_gamma"/>
</dbReference>
<dbReference type="EMBL" id="BMXG01000009">
    <property type="protein sequence ID" value="GHC01026.1"/>
    <property type="molecule type" value="Genomic_DNA"/>
</dbReference>
<feature type="transmembrane region" description="Helical" evidence="1">
    <location>
        <begin position="471"/>
        <end position="490"/>
    </location>
</feature>
<keyword evidence="1" id="KW-1133">Transmembrane helix</keyword>
<feature type="transmembrane region" description="Helical" evidence="1">
    <location>
        <begin position="394"/>
        <end position="420"/>
    </location>
</feature>
<dbReference type="RefSeq" id="WP_189513994.1">
    <property type="nucleotide sequence ID" value="NZ_BMXG01000009.1"/>
</dbReference>
<dbReference type="GO" id="GO:0015035">
    <property type="term" value="F:protein-disulfide reductase activity"/>
    <property type="evidence" value="ECO:0007669"/>
    <property type="project" value="TreeGrafter"/>
</dbReference>
<gene>
    <name evidence="3" type="ORF">GCM10007047_16770</name>
</gene>
<name>A0A8J3GE57_9BACT</name>
<evidence type="ECO:0000313" key="3">
    <source>
        <dbReference type="EMBL" id="GHC01026.1"/>
    </source>
</evidence>
<dbReference type="Pfam" id="PF13899">
    <property type="entry name" value="Thioredoxin_7"/>
    <property type="match status" value="1"/>
</dbReference>
<accession>A0A8J3GE57</accession>
<feature type="transmembrane region" description="Helical" evidence="1">
    <location>
        <begin position="510"/>
        <end position="527"/>
    </location>
</feature>
<dbReference type="Gene3D" id="3.40.30.10">
    <property type="entry name" value="Glutaredoxin"/>
    <property type="match status" value="1"/>
</dbReference>
<keyword evidence="1" id="KW-0812">Transmembrane</keyword>
<feature type="transmembrane region" description="Helical" evidence="1">
    <location>
        <begin position="432"/>
        <end position="459"/>
    </location>
</feature>
<keyword evidence="1" id="KW-0472">Membrane</keyword>